<evidence type="ECO:0008006" key="6">
    <source>
        <dbReference type="Google" id="ProtNLM"/>
    </source>
</evidence>
<comment type="caution">
    <text evidence="4">The sequence shown here is derived from an EMBL/GenBank/DDBJ whole genome shotgun (WGS) entry which is preliminary data.</text>
</comment>
<dbReference type="EMBL" id="CAJNOR010001633">
    <property type="protein sequence ID" value="CAF1175786.1"/>
    <property type="molecule type" value="Genomic_DNA"/>
</dbReference>
<dbReference type="SUPFAM" id="SSF81383">
    <property type="entry name" value="F-box domain"/>
    <property type="match status" value="1"/>
</dbReference>
<dbReference type="InterPro" id="IPR036047">
    <property type="entry name" value="F-box-like_dom_sf"/>
</dbReference>
<keyword evidence="1" id="KW-0106">Calcium</keyword>
<evidence type="ECO:0000259" key="3">
    <source>
        <dbReference type="PROSITE" id="PS50222"/>
    </source>
</evidence>
<evidence type="ECO:0000259" key="2">
    <source>
        <dbReference type="PROSITE" id="PS50181"/>
    </source>
</evidence>
<dbReference type="PROSITE" id="PS00018">
    <property type="entry name" value="EF_HAND_1"/>
    <property type="match status" value="1"/>
</dbReference>
<proteinExistence type="predicted"/>
<evidence type="ECO:0000313" key="5">
    <source>
        <dbReference type="Proteomes" id="UP000663828"/>
    </source>
</evidence>
<dbReference type="InterPro" id="IPR002048">
    <property type="entry name" value="EF_hand_dom"/>
</dbReference>
<accession>A0A814UI81</accession>
<dbReference type="Gene3D" id="1.10.238.10">
    <property type="entry name" value="EF-hand"/>
    <property type="match status" value="1"/>
</dbReference>
<dbReference type="SUPFAM" id="SSF52047">
    <property type="entry name" value="RNI-like"/>
    <property type="match status" value="1"/>
</dbReference>
<dbReference type="AlphaFoldDB" id="A0A814UI81"/>
<keyword evidence="5" id="KW-1185">Reference proteome</keyword>
<sequence length="417" mass="48808">MVTCLEDLPVELWISIFSYLEAHDLLQAFSHLNYYFDQIISSDYILFSVRLGKISSNPLNYSTQSYWPDSILNRIVSLQSTDLHKTSHIPEFLRWHCTKLTHLKSLKVKLRGRETSAMCSALQHLSSLEHLAINCVPNQLLINAILFTPSIRVCHVNFLQALAELDPETQAMSNIERFSITLRNDKYNSLINLFLKHMPKLQRLEIHSPEVYFDNRSSPFTMPLFRLPELRVIKLNWSLMYCDPRFFESLHHIMPNLQRFELNISYNYLAEDFFENLICHWWSVIESIAQSKISINCHRPQITIDDAMQMNFDRCQAILLSMNENYHGSVKLFPTAVYDPDRKTLCLCTNLDANGDGYVDKNEFDQVVKTKAAELNERKLKFFNRIVTQDSADKVSYQQFIDSALEYYRNYVTNREA</sequence>
<feature type="domain" description="F-box" evidence="2">
    <location>
        <begin position="2"/>
        <end position="49"/>
    </location>
</feature>
<dbReference type="InterPro" id="IPR001810">
    <property type="entry name" value="F-box_dom"/>
</dbReference>
<dbReference type="Gene3D" id="3.80.10.10">
    <property type="entry name" value="Ribonuclease Inhibitor"/>
    <property type="match status" value="1"/>
</dbReference>
<evidence type="ECO:0000256" key="1">
    <source>
        <dbReference type="ARBA" id="ARBA00022837"/>
    </source>
</evidence>
<dbReference type="Pfam" id="PF12937">
    <property type="entry name" value="F-box-like"/>
    <property type="match status" value="1"/>
</dbReference>
<evidence type="ECO:0000313" key="4">
    <source>
        <dbReference type="EMBL" id="CAF1175786.1"/>
    </source>
</evidence>
<dbReference type="Proteomes" id="UP000663828">
    <property type="component" value="Unassembled WGS sequence"/>
</dbReference>
<dbReference type="PROSITE" id="PS50181">
    <property type="entry name" value="FBOX"/>
    <property type="match status" value="1"/>
</dbReference>
<protein>
    <recommendedName>
        <fullName evidence="6">F-box domain-containing protein</fullName>
    </recommendedName>
</protein>
<dbReference type="InterPro" id="IPR032675">
    <property type="entry name" value="LRR_dom_sf"/>
</dbReference>
<feature type="domain" description="EF-hand" evidence="3">
    <location>
        <begin position="351"/>
        <end position="374"/>
    </location>
</feature>
<gene>
    <name evidence="4" type="ORF">XAT740_LOCUS22293</name>
</gene>
<dbReference type="SUPFAM" id="SSF47473">
    <property type="entry name" value="EF-hand"/>
    <property type="match status" value="1"/>
</dbReference>
<dbReference type="InterPro" id="IPR018247">
    <property type="entry name" value="EF_Hand_1_Ca_BS"/>
</dbReference>
<organism evidence="4 5">
    <name type="scientific">Adineta ricciae</name>
    <name type="common">Rotifer</name>
    <dbReference type="NCBI Taxonomy" id="249248"/>
    <lineage>
        <taxon>Eukaryota</taxon>
        <taxon>Metazoa</taxon>
        <taxon>Spiralia</taxon>
        <taxon>Gnathifera</taxon>
        <taxon>Rotifera</taxon>
        <taxon>Eurotatoria</taxon>
        <taxon>Bdelloidea</taxon>
        <taxon>Adinetida</taxon>
        <taxon>Adinetidae</taxon>
        <taxon>Adineta</taxon>
    </lineage>
</organism>
<dbReference type="PROSITE" id="PS50222">
    <property type="entry name" value="EF_HAND_2"/>
    <property type="match status" value="1"/>
</dbReference>
<reference evidence="4" key="1">
    <citation type="submission" date="2021-02" db="EMBL/GenBank/DDBJ databases">
        <authorList>
            <person name="Nowell W R."/>
        </authorList>
    </citation>
    <scope>NUCLEOTIDE SEQUENCE</scope>
</reference>
<name>A0A814UI81_ADIRI</name>
<dbReference type="InterPro" id="IPR011992">
    <property type="entry name" value="EF-hand-dom_pair"/>
</dbReference>
<dbReference type="GO" id="GO:0005509">
    <property type="term" value="F:calcium ion binding"/>
    <property type="evidence" value="ECO:0007669"/>
    <property type="project" value="InterPro"/>
</dbReference>